<evidence type="ECO:0000256" key="2">
    <source>
        <dbReference type="ARBA" id="ARBA00005974"/>
    </source>
</evidence>
<keyword evidence="11" id="KW-1185">Reference proteome</keyword>
<keyword evidence="3" id="KW-0813">Transport</keyword>
<evidence type="ECO:0000256" key="8">
    <source>
        <dbReference type="ARBA" id="ARBA00023136"/>
    </source>
</evidence>
<evidence type="ECO:0000256" key="1">
    <source>
        <dbReference type="ARBA" id="ARBA00004225"/>
    </source>
</evidence>
<accession>A0AAD7Z4T0</accession>
<dbReference type="Pfam" id="PF03820">
    <property type="entry name" value="SFXNs"/>
    <property type="match status" value="1"/>
</dbReference>
<dbReference type="PANTHER" id="PTHR11153">
    <property type="entry name" value="SIDEROFLEXIN"/>
    <property type="match status" value="1"/>
</dbReference>
<sequence length="285" mass="32020">MRKLLSLRTKITAICGDPMNDVSVSQLWNAKYIYESTYDTYSDDKAILLGRPAAFVPMTAIIGGAMLTYHQRILPIILCQWAYQTFQLAIRYAERPHSSVVTDSDLLTGYAAGTVGAISTALLYHKIFKCSAPIIARMGPLAAVIVGTCISIPVTRYRELDEGIPIYDEKERKLGYSTKAAQHSVLMDVSRQLLVQIPPLLLAPFYMEYLDERGTLCRYPYMNLPNQMLFVGLFTALFTPFLRALIPEKGSMSFTSLQEDLQDCIVRRTGVCPLKVFYRLSMSPT</sequence>
<dbReference type="GO" id="GO:0015075">
    <property type="term" value="F:monoatomic ion transmembrane transporter activity"/>
    <property type="evidence" value="ECO:0007669"/>
    <property type="project" value="InterPro"/>
</dbReference>
<keyword evidence="6 9" id="KW-1133">Transmembrane helix</keyword>
<evidence type="ECO:0000256" key="3">
    <source>
        <dbReference type="ARBA" id="ARBA00022448"/>
    </source>
</evidence>
<reference evidence="10" key="2">
    <citation type="submission" date="2023-05" db="EMBL/GenBank/DDBJ databases">
        <authorList>
            <person name="Fouks B."/>
        </authorList>
    </citation>
    <scope>NUCLEOTIDE SEQUENCE</scope>
    <source>
        <strain evidence="10">Stay&amp;Tobe</strain>
        <tissue evidence="10">Testes</tissue>
    </source>
</reference>
<comment type="similarity">
    <text evidence="2">Belongs to the sideroflexin family.</text>
</comment>
<dbReference type="AlphaFoldDB" id="A0AAD7Z4T0"/>
<dbReference type="Proteomes" id="UP001233999">
    <property type="component" value="Unassembled WGS sequence"/>
</dbReference>
<dbReference type="EMBL" id="JASPKZ010010680">
    <property type="protein sequence ID" value="KAJ9573787.1"/>
    <property type="molecule type" value="Genomic_DNA"/>
</dbReference>
<feature type="transmembrane region" description="Helical" evidence="9">
    <location>
        <begin position="228"/>
        <end position="246"/>
    </location>
</feature>
<evidence type="ECO:0000313" key="10">
    <source>
        <dbReference type="EMBL" id="KAJ9573787.1"/>
    </source>
</evidence>
<keyword evidence="5" id="KW-0029">Amino-acid transport</keyword>
<keyword evidence="4 9" id="KW-0812">Transmembrane</keyword>
<protein>
    <submittedName>
        <fullName evidence="10">Uncharacterized protein</fullName>
    </submittedName>
</protein>
<evidence type="ECO:0000256" key="5">
    <source>
        <dbReference type="ARBA" id="ARBA00022970"/>
    </source>
</evidence>
<evidence type="ECO:0000313" key="11">
    <source>
        <dbReference type="Proteomes" id="UP001233999"/>
    </source>
</evidence>
<evidence type="ECO:0000256" key="7">
    <source>
        <dbReference type="ARBA" id="ARBA00023128"/>
    </source>
</evidence>
<dbReference type="PANTHER" id="PTHR11153:SF8">
    <property type="entry name" value="SIDEROFLEXIN-1"/>
    <property type="match status" value="1"/>
</dbReference>
<comment type="subcellular location">
    <subcellularLocation>
        <location evidence="1">Mitochondrion membrane</location>
        <topology evidence="1">Multi-pass membrane protein</topology>
    </subcellularLocation>
</comment>
<name>A0AAD7Z4T0_DIPPU</name>
<dbReference type="InterPro" id="IPR004686">
    <property type="entry name" value="Mtc"/>
</dbReference>
<evidence type="ECO:0000256" key="4">
    <source>
        <dbReference type="ARBA" id="ARBA00022692"/>
    </source>
</evidence>
<keyword evidence="8 9" id="KW-0472">Membrane</keyword>
<gene>
    <name evidence="10" type="ORF">L9F63_008824</name>
</gene>
<proteinExistence type="inferred from homology"/>
<keyword evidence="7" id="KW-0496">Mitochondrion</keyword>
<evidence type="ECO:0000256" key="9">
    <source>
        <dbReference type="SAM" id="Phobius"/>
    </source>
</evidence>
<organism evidence="10 11">
    <name type="scientific">Diploptera punctata</name>
    <name type="common">Pacific beetle cockroach</name>
    <dbReference type="NCBI Taxonomy" id="6984"/>
    <lineage>
        <taxon>Eukaryota</taxon>
        <taxon>Metazoa</taxon>
        <taxon>Ecdysozoa</taxon>
        <taxon>Arthropoda</taxon>
        <taxon>Hexapoda</taxon>
        <taxon>Insecta</taxon>
        <taxon>Pterygota</taxon>
        <taxon>Neoptera</taxon>
        <taxon>Polyneoptera</taxon>
        <taxon>Dictyoptera</taxon>
        <taxon>Blattodea</taxon>
        <taxon>Blaberoidea</taxon>
        <taxon>Blaberidae</taxon>
        <taxon>Diplopterinae</taxon>
        <taxon>Diploptera</taxon>
    </lineage>
</organism>
<dbReference type="GO" id="GO:0005743">
    <property type="term" value="C:mitochondrial inner membrane"/>
    <property type="evidence" value="ECO:0007669"/>
    <property type="project" value="TreeGrafter"/>
</dbReference>
<dbReference type="GO" id="GO:0140300">
    <property type="term" value="P:serine import into mitochondrion"/>
    <property type="evidence" value="ECO:0007669"/>
    <property type="project" value="TreeGrafter"/>
</dbReference>
<reference evidence="10" key="1">
    <citation type="journal article" date="2023" name="IScience">
        <title>Live-bearing cockroach genome reveals convergent evolutionary mechanisms linked to viviparity in insects and beyond.</title>
        <authorList>
            <person name="Fouks B."/>
            <person name="Harrison M.C."/>
            <person name="Mikhailova A.A."/>
            <person name="Marchal E."/>
            <person name="English S."/>
            <person name="Carruthers M."/>
            <person name="Jennings E.C."/>
            <person name="Chiamaka E.L."/>
            <person name="Frigard R.A."/>
            <person name="Pippel M."/>
            <person name="Attardo G.M."/>
            <person name="Benoit J.B."/>
            <person name="Bornberg-Bauer E."/>
            <person name="Tobe S.S."/>
        </authorList>
    </citation>
    <scope>NUCLEOTIDE SEQUENCE</scope>
    <source>
        <strain evidence="10">Stay&amp;Tobe</strain>
    </source>
</reference>
<evidence type="ECO:0000256" key="6">
    <source>
        <dbReference type="ARBA" id="ARBA00022989"/>
    </source>
</evidence>
<comment type="caution">
    <text evidence="10">The sequence shown here is derived from an EMBL/GenBank/DDBJ whole genome shotgun (WGS) entry which is preliminary data.</text>
</comment>